<dbReference type="Proteomes" id="UP000094565">
    <property type="component" value="Chromosome 1"/>
</dbReference>
<evidence type="ECO:0000256" key="1">
    <source>
        <dbReference type="ARBA" id="ARBA00022723"/>
    </source>
</evidence>
<evidence type="ECO:0000259" key="9">
    <source>
        <dbReference type="PROSITE" id="PS50090"/>
    </source>
</evidence>
<evidence type="ECO:0000313" key="13">
    <source>
        <dbReference type="Proteomes" id="UP000094565"/>
    </source>
</evidence>
<dbReference type="PANTHER" id="PTHR12802">
    <property type="entry name" value="SWI/SNF COMPLEX-RELATED"/>
    <property type="match status" value="1"/>
</dbReference>
<dbReference type="InterPro" id="IPR007526">
    <property type="entry name" value="SWIRM"/>
</dbReference>
<dbReference type="InterPro" id="IPR041984">
    <property type="entry name" value="Rsc8/Ssr1/Ssr2_ZZ"/>
</dbReference>
<keyword evidence="1" id="KW-0479">Metal-binding</keyword>
<keyword evidence="2" id="KW-0863">Zinc-finger</keyword>
<sequence length="593" mass="66182">MSDHESRPGSADPDVDMKDQTAVAQSEEEHVDDAGSNADAREANSRLEEEAKQYLARQTKPVIVPSYAQWFDINTIHDIEKRSLPEFFPPLSDNSKLKSPEIYLEFRNFMIHTYRLNPIEYLTVTAARRNLAGDVASISRVHGFLQTWGLINYQIDPRTKSSLTGPQYTGHFQISVDTPRGLSPLIPKNATIIKGKDTPSTTPSVTEPKTPQDSEGNEIPYNLEIRRNVYDSTQDAITLKGEDKFTSTVIGTKYFFCNSCGNDSTTTRYHNLKAKSNICSKCFEQGQFPASFQSCDFVNLEKIATTSDASAWTDQEVLLLLEAIELYDDDWNRICGHVGSRTKEQCISKFIQLPIEDRYLNQQLHKKKQIYSENLMGSSEGTIKGPNEPLVETVSNTIAHLIKTVDPDLAASTLSKTLSGTEKGAEDEDIARAAKLAIGTMAGEAYLKQKETLLQQEGLVKQVVELELKKIELKLNKLSIVEKTLDLEKKSLAKQKSDLLIDRISLRKQVLKVQSKLKKASELGATDEGLQLCEEALVEASRAPRVVVVGNNVTDNEKLKADANIGNGDVDVIDENSQPISLQFPQVYKYWSL</sequence>
<keyword evidence="4" id="KW-0805">Transcription regulation</keyword>
<evidence type="ECO:0000313" key="12">
    <source>
        <dbReference type="EMBL" id="ANZ73151.1"/>
    </source>
</evidence>
<accession>A0A1B2J597</accession>
<dbReference type="PANTHER" id="PTHR12802:SF41">
    <property type="entry name" value="BRAHMA ASSOCIATED PROTEIN 155 KDA"/>
    <property type="match status" value="1"/>
</dbReference>
<dbReference type="FunFam" id="1.10.10.60:FF:000014">
    <property type="entry name" value="SWI/SNF complex subunit SMARCC2 isoform C"/>
    <property type="match status" value="1"/>
</dbReference>
<feature type="compositionally biased region" description="Polar residues" evidence="8">
    <location>
        <begin position="198"/>
        <end position="214"/>
    </location>
</feature>
<feature type="domain" description="SANT" evidence="11">
    <location>
        <begin position="307"/>
        <end position="358"/>
    </location>
</feature>
<dbReference type="GO" id="GO:0042393">
    <property type="term" value="F:histone binding"/>
    <property type="evidence" value="ECO:0007669"/>
    <property type="project" value="TreeGrafter"/>
</dbReference>
<evidence type="ECO:0000256" key="5">
    <source>
        <dbReference type="ARBA" id="ARBA00023125"/>
    </source>
</evidence>
<evidence type="ECO:0000259" key="11">
    <source>
        <dbReference type="PROSITE" id="PS51293"/>
    </source>
</evidence>
<dbReference type="AlphaFoldDB" id="A0A1B2J597"/>
<dbReference type="CDD" id="cd00167">
    <property type="entry name" value="SANT"/>
    <property type="match status" value="1"/>
</dbReference>
<dbReference type="SUPFAM" id="SSF46689">
    <property type="entry name" value="Homeodomain-like"/>
    <property type="match status" value="2"/>
</dbReference>
<dbReference type="PROSITE" id="PS50934">
    <property type="entry name" value="SWIRM"/>
    <property type="match status" value="1"/>
</dbReference>
<evidence type="ECO:0000256" key="7">
    <source>
        <dbReference type="ARBA" id="ARBA00023242"/>
    </source>
</evidence>
<dbReference type="GO" id="GO:0006338">
    <property type="term" value="P:chromatin remodeling"/>
    <property type="evidence" value="ECO:0007669"/>
    <property type="project" value="UniProtKB-ARBA"/>
</dbReference>
<dbReference type="GO" id="GO:0003677">
    <property type="term" value="F:DNA binding"/>
    <property type="evidence" value="ECO:0007669"/>
    <property type="project" value="UniProtKB-KW"/>
</dbReference>
<proteinExistence type="predicted"/>
<evidence type="ECO:0000259" key="10">
    <source>
        <dbReference type="PROSITE" id="PS50934"/>
    </source>
</evidence>
<dbReference type="Pfam" id="PF04433">
    <property type="entry name" value="SWIRM"/>
    <property type="match status" value="1"/>
</dbReference>
<feature type="region of interest" description="Disordered" evidence="8">
    <location>
        <begin position="192"/>
        <end position="218"/>
    </location>
</feature>
<dbReference type="Pfam" id="PF00249">
    <property type="entry name" value="Myb_DNA-binding"/>
    <property type="match status" value="1"/>
</dbReference>
<gene>
    <name evidence="12" type="ORF">ATY40_BA7500579</name>
</gene>
<dbReference type="EMBL" id="CP014584">
    <property type="protein sequence ID" value="ANZ73151.1"/>
    <property type="molecule type" value="Genomic_DNA"/>
</dbReference>
<dbReference type="Gene3D" id="1.10.10.10">
    <property type="entry name" value="Winged helix-like DNA-binding domain superfamily/Winged helix DNA-binding domain"/>
    <property type="match status" value="1"/>
</dbReference>
<evidence type="ECO:0000256" key="3">
    <source>
        <dbReference type="ARBA" id="ARBA00022833"/>
    </source>
</evidence>
<dbReference type="GO" id="GO:0016514">
    <property type="term" value="C:SWI/SNF complex"/>
    <property type="evidence" value="ECO:0007669"/>
    <property type="project" value="TreeGrafter"/>
</dbReference>
<protein>
    <submittedName>
        <fullName evidence="12">BA75_00579T0</fullName>
    </submittedName>
</protein>
<dbReference type="GO" id="GO:0045893">
    <property type="term" value="P:positive regulation of DNA-templated transcription"/>
    <property type="evidence" value="ECO:0007669"/>
    <property type="project" value="TreeGrafter"/>
</dbReference>
<dbReference type="Pfam" id="PF16495">
    <property type="entry name" value="SWIRM-assoc_1"/>
    <property type="match status" value="1"/>
</dbReference>
<keyword evidence="5" id="KW-0238">DNA-binding</keyword>
<keyword evidence="3" id="KW-0862">Zinc</keyword>
<evidence type="ECO:0000256" key="6">
    <source>
        <dbReference type="ARBA" id="ARBA00023163"/>
    </source>
</evidence>
<dbReference type="PROSITE" id="PS50090">
    <property type="entry name" value="MYB_LIKE"/>
    <property type="match status" value="1"/>
</dbReference>
<dbReference type="InterPro" id="IPR036388">
    <property type="entry name" value="WH-like_DNA-bd_sf"/>
</dbReference>
<name>A0A1B2J597_PICPA</name>
<dbReference type="CDD" id="cd02336">
    <property type="entry name" value="ZZ_RSC8"/>
    <property type="match status" value="1"/>
</dbReference>
<keyword evidence="13" id="KW-1185">Reference proteome</keyword>
<feature type="domain" description="Myb-like" evidence="9">
    <location>
        <begin position="310"/>
        <end position="354"/>
    </location>
</feature>
<dbReference type="Pfam" id="PF00569">
    <property type="entry name" value="ZZ"/>
    <property type="match status" value="1"/>
</dbReference>
<dbReference type="InterPro" id="IPR009057">
    <property type="entry name" value="Homeodomain-like_sf"/>
</dbReference>
<dbReference type="Gene3D" id="1.10.10.60">
    <property type="entry name" value="Homeodomain-like"/>
    <property type="match status" value="1"/>
</dbReference>
<dbReference type="OrthoDB" id="118550at2759"/>
<feature type="domain" description="SWIRM" evidence="10">
    <location>
        <begin position="62"/>
        <end position="162"/>
    </location>
</feature>
<evidence type="ECO:0000256" key="4">
    <source>
        <dbReference type="ARBA" id="ARBA00023015"/>
    </source>
</evidence>
<feature type="region of interest" description="Disordered" evidence="8">
    <location>
        <begin position="1"/>
        <end position="46"/>
    </location>
</feature>
<keyword evidence="6" id="KW-0804">Transcription</keyword>
<keyword evidence="7" id="KW-0539">Nucleus</keyword>
<dbReference type="FunFam" id="1.10.10.10:FF:000020">
    <property type="entry name" value="SWI/SNF complex subunit SMARCC2 isoform c"/>
    <property type="match status" value="1"/>
</dbReference>
<dbReference type="InterPro" id="IPR017884">
    <property type="entry name" value="SANT_dom"/>
</dbReference>
<dbReference type="InterPro" id="IPR000433">
    <property type="entry name" value="Znf_ZZ"/>
</dbReference>
<reference evidence="12 13" key="1">
    <citation type="submission" date="2016-02" db="EMBL/GenBank/DDBJ databases">
        <title>Comparative genomic and transcriptomic foundation for Pichia pastoris.</title>
        <authorList>
            <person name="Love K.R."/>
            <person name="Shah K.A."/>
            <person name="Whittaker C.A."/>
            <person name="Wu J."/>
            <person name="Bartlett M.C."/>
            <person name="Ma D."/>
            <person name="Leeson R.L."/>
            <person name="Priest M."/>
            <person name="Young S.K."/>
            <person name="Love J.C."/>
        </authorList>
    </citation>
    <scope>NUCLEOTIDE SEQUENCE [LARGE SCALE GENOMIC DNA]</scope>
    <source>
        <strain evidence="12 13">ATCC 28485</strain>
    </source>
</reference>
<dbReference type="InterPro" id="IPR001005">
    <property type="entry name" value="SANT/Myb"/>
</dbReference>
<evidence type="ECO:0000256" key="2">
    <source>
        <dbReference type="ARBA" id="ARBA00022771"/>
    </source>
</evidence>
<evidence type="ECO:0000256" key="8">
    <source>
        <dbReference type="SAM" id="MobiDB-lite"/>
    </source>
</evidence>
<dbReference type="PROSITE" id="PS51293">
    <property type="entry name" value="SANT"/>
    <property type="match status" value="1"/>
</dbReference>
<dbReference type="GO" id="GO:0008270">
    <property type="term" value="F:zinc ion binding"/>
    <property type="evidence" value="ECO:0007669"/>
    <property type="project" value="UniProtKB-KW"/>
</dbReference>
<organism evidence="12 13">
    <name type="scientific">Komagataella pastoris</name>
    <name type="common">Yeast</name>
    <name type="synonym">Pichia pastoris</name>
    <dbReference type="NCBI Taxonomy" id="4922"/>
    <lineage>
        <taxon>Eukaryota</taxon>
        <taxon>Fungi</taxon>
        <taxon>Dikarya</taxon>
        <taxon>Ascomycota</taxon>
        <taxon>Saccharomycotina</taxon>
        <taxon>Pichiomycetes</taxon>
        <taxon>Pichiales</taxon>
        <taxon>Pichiaceae</taxon>
        <taxon>Komagataella</taxon>
    </lineage>
</organism>
<dbReference type="InterPro" id="IPR032451">
    <property type="entry name" value="SMARCC_C"/>
</dbReference>
<dbReference type="SMART" id="SM00717">
    <property type="entry name" value="SANT"/>
    <property type="match status" value="1"/>
</dbReference>